<feature type="domain" description="VWFA" evidence="2">
    <location>
        <begin position="225"/>
        <end position="410"/>
    </location>
</feature>
<feature type="compositionally biased region" description="Polar residues" evidence="1">
    <location>
        <begin position="599"/>
        <end position="615"/>
    </location>
</feature>
<evidence type="ECO:0000313" key="4">
    <source>
        <dbReference type="Proteomes" id="UP000678545"/>
    </source>
</evidence>
<comment type="caution">
    <text evidence="3">The sequence shown here is derived from an EMBL/GenBank/DDBJ whole genome shotgun (WGS) entry which is preliminary data.</text>
</comment>
<name>A0A941E566_9BURK</name>
<dbReference type="CDD" id="cd01465">
    <property type="entry name" value="vWA_subgroup"/>
    <property type="match status" value="1"/>
</dbReference>
<dbReference type="Pfam" id="PF12450">
    <property type="entry name" value="vWF_A"/>
    <property type="match status" value="1"/>
</dbReference>
<dbReference type="RefSeq" id="WP_212676475.1">
    <property type="nucleotide sequence ID" value="NZ_JAGSPJ010000006.1"/>
</dbReference>
<dbReference type="Gene3D" id="3.40.50.410">
    <property type="entry name" value="von Willebrand factor, type A domain"/>
    <property type="match status" value="1"/>
</dbReference>
<dbReference type="Proteomes" id="UP000678545">
    <property type="component" value="Unassembled WGS sequence"/>
</dbReference>
<evidence type="ECO:0000313" key="3">
    <source>
        <dbReference type="EMBL" id="MBR7801367.1"/>
    </source>
</evidence>
<keyword evidence="4" id="KW-1185">Reference proteome</keyword>
<dbReference type="Pfam" id="PF12034">
    <property type="entry name" value="YfbK_C"/>
    <property type="match status" value="1"/>
</dbReference>
<sequence length="615" mass="67099">MQSLTSHIDQAKLAARFAWVCLIGLAVNACSFSSKIDTAHETQSNPSTESDIIIHAKTITESPPSPIALQSPMELAMEMPVAPPPYIPPSGSPNPTNAMAKVKADFDSHQYPTSSTAKYPSYKENNWKLVSEEPLSTFSADVDTGSYANVRRFIQQGQLPPPDAVRAEELINYFSYNYALPSKDAPHPFSVHTQLSLSPWNSAHQLVRIAIKGKDLAKESLPSANLVFLVDVSGSMASSERLPLIKSALKLLTAQLRPQDRVSLVTYANGTRLALAATPGDQKHQIKLAIDQLSAGGGTNGAAGIKLAYAQAHSAYIPNGINRVLLATDGDLNIGVTNQDELKALVERERKTGISLSTLGVGDDNYNEALMKKLADNGDGSYHYLDSLQEAHKVLVNEFTSTLSTIAQDLKLQIEFNPALVQEYRLIGYEARALNHEQFNDDQVDAADIGAGHTVTALYEISLKGAKGHRDTLRYRANDTKAKENHADGNANELAWLKLRYKQVREHRSELIEIPILADRAVKAINLADQDFRFATAVAAWAQWLRGSSLIGDFGPEQILALARSAADHDHFGRRAEWIRLVELSAALHPTNADHSRQSHTTAPTLNSGTTQSIP</sequence>
<reference evidence="3" key="1">
    <citation type="submission" date="2021-04" db="EMBL/GenBank/DDBJ databases">
        <title>novel species isolated from subtropical streams in China.</title>
        <authorList>
            <person name="Lu H."/>
        </authorList>
    </citation>
    <scope>NUCLEOTIDE SEQUENCE</scope>
    <source>
        <strain evidence="3">FT137W</strain>
    </source>
</reference>
<dbReference type="PROSITE" id="PS50234">
    <property type="entry name" value="VWFA"/>
    <property type="match status" value="1"/>
</dbReference>
<feature type="region of interest" description="Disordered" evidence="1">
    <location>
        <begin position="590"/>
        <end position="615"/>
    </location>
</feature>
<dbReference type="PANTHER" id="PTHR10166">
    <property type="entry name" value="VOLTAGE-DEPENDENT CALCIUM CHANNEL SUBUNIT ALPHA-2/DELTA-RELATED"/>
    <property type="match status" value="1"/>
</dbReference>
<dbReference type="InterPro" id="IPR051173">
    <property type="entry name" value="Ca_channel_alpha-2/delta"/>
</dbReference>
<dbReference type="InterPro" id="IPR022156">
    <property type="entry name" value="Uncharacterised_YfbK_N"/>
</dbReference>
<dbReference type="EMBL" id="JAGSPJ010000006">
    <property type="protein sequence ID" value="MBR7801367.1"/>
    <property type="molecule type" value="Genomic_DNA"/>
</dbReference>
<gene>
    <name evidence="3" type="ORF">KDM90_15260</name>
</gene>
<dbReference type="InterPro" id="IPR002035">
    <property type="entry name" value="VWF_A"/>
</dbReference>
<proteinExistence type="predicted"/>
<evidence type="ECO:0000259" key="2">
    <source>
        <dbReference type="PROSITE" id="PS50234"/>
    </source>
</evidence>
<dbReference type="InterPro" id="IPR021908">
    <property type="entry name" value="YfbK_C"/>
</dbReference>
<dbReference type="Pfam" id="PF00092">
    <property type="entry name" value="VWA"/>
    <property type="match status" value="1"/>
</dbReference>
<evidence type="ECO:0000256" key="1">
    <source>
        <dbReference type="SAM" id="MobiDB-lite"/>
    </source>
</evidence>
<accession>A0A941E566</accession>
<dbReference type="SUPFAM" id="SSF53300">
    <property type="entry name" value="vWA-like"/>
    <property type="match status" value="1"/>
</dbReference>
<dbReference type="AlphaFoldDB" id="A0A941E566"/>
<dbReference type="InterPro" id="IPR036465">
    <property type="entry name" value="vWFA_dom_sf"/>
</dbReference>
<dbReference type="PANTHER" id="PTHR10166:SF37">
    <property type="entry name" value="STOLID, ISOFORM H"/>
    <property type="match status" value="1"/>
</dbReference>
<organism evidence="3 4">
    <name type="scientific">Undibacterium fentianense</name>
    <dbReference type="NCBI Taxonomy" id="2828728"/>
    <lineage>
        <taxon>Bacteria</taxon>
        <taxon>Pseudomonadati</taxon>
        <taxon>Pseudomonadota</taxon>
        <taxon>Betaproteobacteria</taxon>
        <taxon>Burkholderiales</taxon>
        <taxon>Oxalobacteraceae</taxon>
        <taxon>Undibacterium</taxon>
    </lineage>
</organism>
<dbReference type="SMART" id="SM00327">
    <property type="entry name" value="VWA"/>
    <property type="match status" value="1"/>
</dbReference>
<protein>
    <submittedName>
        <fullName evidence="3">VWA domain-containing protein</fullName>
    </submittedName>
</protein>